<dbReference type="Gene3D" id="3.30.200.20">
    <property type="entry name" value="Phosphorylase Kinase, domain 1"/>
    <property type="match status" value="1"/>
</dbReference>
<sequence>MADICSELDALDIVNFEKKSFIPLTRLERLFTRQRIATLLEQNHVEFYLRVEATNAILNNGIRLFATLVSIRKINLVTRFLASDSFSGAQFDSKLPLSEADLSRILGHSDTCTQFFQKQWRFLAPIFQENQSFRELEDWTILPFLARKRISKGGFAVVYKVAVDASHHRIGGAAHGELDLVCKQLAMDDKDERRREEFEHEVQILSSLRCLNHPNIIRLVTAFAKGDEYNFLLPVADGDLAGLLQSPISGPFSSMNDDTLALLWGLSSALEAVHTFFADEFNVRKIGCHYDIKPQNILYMDGKLVLSDFGLSRLRTEEEGSRSLFKSGEGSYIAPECEPSDKDFKPASIGRASDIWSLACVLSEVLAYLSAEPGEGPGEVNKFREARRIKLGPCISHHFHSVDGINPSVTAFLDKHTSEPSTKVASKSFALLIRDILQFDPEMRPNASTITRRLFHISQKETFNKICSTLESCQIATDFDLLIEFWRLKIWGETVGLASEMHDIKPSSWLAHSHPYREYMNIQAILQQCLIETRNIVIQLGKNRKPPFRLSYYLQRLLDSLWDMQPNDVRRSMTSRLEESMLDSKDITNLLDIQQNIDTASHPVPGGSKERHQDYRRVAYLATMKEVAFAVAQESSSDQDLSVDKSSLGPPTTKIHNHLLKTMNGQRVLIELMEYQDAWISRVPELIGRVSAIASLLSRSAIEERIFPVLQCKGYYHDIPYPQFGIVYQLPSLAKNTDPMNLVQIISKAQSRTQQPSLTKKFELAVSLVSHVLDFHLGGWLHKNICSFNIICFPDVFDSFAESICSPYFIGFNHCRLNNEKAFTVPSAVEMEYQHPTYLERTKSSLSDPENRAPRFQQEFDYYSVGLVLMEIAFWKPLKEITKKIRGTPEELVMELLKTYIPLVKTYMGDPYGEAVSHCLTCYKDVEQKAEVARDAFRRKVVVPIKQHSV</sequence>
<reference evidence="2 3" key="1">
    <citation type="submission" date="2016-05" db="EMBL/GenBank/DDBJ databases">
        <title>A degradative enzymes factory behind the ericoid mycorrhizal symbiosis.</title>
        <authorList>
            <consortium name="DOE Joint Genome Institute"/>
            <person name="Martino E."/>
            <person name="Morin E."/>
            <person name="Grelet G."/>
            <person name="Kuo A."/>
            <person name="Kohler A."/>
            <person name="Daghino S."/>
            <person name="Barry K."/>
            <person name="Choi C."/>
            <person name="Cichocki N."/>
            <person name="Clum A."/>
            <person name="Copeland A."/>
            <person name="Hainaut M."/>
            <person name="Haridas S."/>
            <person name="Labutti K."/>
            <person name="Lindquist E."/>
            <person name="Lipzen A."/>
            <person name="Khouja H.-R."/>
            <person name="Murat C."/>
            <person name="Ohm R."/>
            <person name="Olson A."/>
            <person name="Spatafora J."/>
            <person name="Veneault-Fourrey C."/>
            <person name="Henrissat B."/>
            <person name="Grigoriev I."/>
            <person name="Martin F."/>
            <person name="Perotto S."/>
        </authorList>
    </citation>
    <scope>NUCLEOTIDE SEQUENCE [LARGE SCALE GENOMIC DNA]</scope>
    <source>
        <strain evidence="2 3">UAMH 7357</strain>
    </source>
</reference>
<feature type="domain" description="Protein kinase" evidence="1">
    <location>
        <begin position="144"/>
        <end position="456"/>
    </location>
</feature>
<dbReference type="CDD" id="cd00180">
    <property type="entry name" value="PKc"/>
    <property type="match status" value="1"/>
</dbReference>
<dbReference type="Pfam" id="PF24476">
    <property type="entry name" value="DUF7580"/>
    <property type="match status" value="1"/>
</dbReference>
<dbReference type="GO" id="GO:0005524">
    <property type="term" value="F:ATP binding"/>
    <property type="evidence" value="ECO:0007669"/>
    <property type="project" value="InterPro"/>
</dbReference>
<keyword evidence="2" id="KW-0418">Kinase</keyword>
<dbReference type="AlphaFoldDB" id="A0A2J6Q376"/>
<dbReference type="InterPro" id="IPR000719">
    <property type="entry name" value="Prot_kinase_dom"/>
</dbReference>
<evidence type="ECO:0000313" key="3">
    <source>
        <dbReference type="Proteomes" id="UP000235672"/>
    </source>
</evidence>
<dbReference type="PANTHER" id="PTHR37542:SF3">
    <property type="entry name" value="PRION-INHIBITION AND PROPAGATION HELO DOMAIN-CONTAINING PROTEIN"/>
    <property type="match status" value="1"/>
</dbReference>
<keyword evidence="2" id="KW-0808">Transferase</keyword>
<dbReference type="InterPro" id="IPR056002">
    <property type="entry name" value="DUF7580"/>
</dbReference>
<dbReference type="Proteomes" id="UP000235672">
    <property type="component" value="Unassembled WGS sequence"/>
</dbReference>
<dbReference type="PANTHER" id="PTHR37542">
    <property type="entry name" value="HELO DOMAIN-CONTAINING PROTEIN-RELATED"/>
    <property type="match status" value="1"/>
</dbReference>
<dbReference type="PROSITE" id="PS50011">
    <property type="entry name" value="PROTEIN_KINASE_DOM"/>
    <property type="match status" value="1"/>
</dbReference>
<dbReference type="Pfam" id="PF00069">
    <property type="entry name" value="Pkinase"/>
    <property type="match status" value="1"/>
</dbReference>
<organism evidence="2 3">
    <name type="scientific">Hyaloscypha hepaticicola</name>
    <dbReference type="NCBI Taxonomy" id="2082293"/>
    <lineage>
        <taxon>Eukaryota</taxon>
        <taxon>Fungi</taxon>
        <taxon>Dikarya</taxon>
        <taxon>Ascomycota</taxon>
        <taxon>Pezizomycotina</taxon>
        <taxon>Leotiomycetes</taxon>
        <taxon>Helotiales</taxon>
        <taxon>Hyaloscyphaceae</taxon>
        <taxon>Hyaloscypha</taxon>
    </lineage>
</organism>
<dbReference type="SMART" id="SM00220">
    <property type="entry name" value="S_TKc"/>
    <property type="match status" value="1"/>
</dbReference>
<keyword evidence="3" id="KW-1185">Reference proteome</keyword>
<gene>
    <name evidence="2" type="ORF">NA56DRAFT_627365</name>
</gene>
<dbReference type="SUPFAM" id="SSF56112">
    <property type="entry name" value="Protein kinase-like (PK-like)"/>
    <property type="match status" value="2"/>
</dbReference>
<dbReference type="EMBL" id="KZ613484">
    <property type="protein sequence ID" value="PMD20719.1"/>
    <property type="molecule type" value="Genomic_DNA"/>
</dbReference>
<evidence type="ECO:0000313" key="2">
    <source>
        <dbReference type="EMBL" id="PMD20719.1"/>
    </source>
</evidence>
<dbReference type="GO" id="GO:0004672">
    <property type="term" value="F:protein kinase activity"/>
    <property type="evidence" value="ECO:0007669"/>
    <property type="project" value="InterPro"/>
</dbReference>
<name>A0A2J6Q376_9HELO</name>
<dbReference type="OrthoDB" id="4062651at2759"/>
<evidence type="ECO:0000259" key="1">
    <source>
        <dbReference type="PROSITE" id="PS50011"/>
    </source>
</evidence>
<accession>A0A2J6Q376</accession>
<proteinExistence type="predicted"/>
<protein>
    <submittedName>
        <fullName evidence="2">Kinase-like protein</fullName>
    </submittedName>
</protein>
<dbReference type="InterPro" id="IPR011009">
    <property type="entry name" value="Kinase-like_dom_sf"/>
</dbReference>
<dbReference type="STRING" id="1745343.A0A2J6Q376"/>
<dbReference type="Gene3D" id="1.10.510.10">
    <property type="entry name" value="Transferase(Phosphotransferase) domain 1"/>
    <property type="match status" value="2"/>
</dbReference>